<dbReference type="AlphaFoldDB" id="A0A423H0R3"/>
<sequence length="103" mass="11495">MQQQVNSNHFRQLVEKPSALYLEDGSELPVIVESVEDVPRARLSEDSRMPFGVTLSSAQPTSFVDGLCAIDLPELGRIEGIFVSRTLTLGRDASRAYFYITFN</sequence>
<evidence type="ECO:0000313" key="2">
    <source>
        <dbReference type="EMBL" id="RON05327.1"/>
    </source>
</evidence>
<dbReference type="RefSeq" id="WP_123427361.1">
    <property type="nucleotide sequence ID" value="NZ_MOBJ01000016.1"/>
</dbReference>
<dbReference type="Proteomes" id="UP000286071">
    <property type="component" value="Unassembled WGS sequence"/>
</dbReference>
<dbReference type="InterPro" id="IPR054209">
    <property type="entry name" value="DUF6916"/>
</dbReference>
<evidence type="ECO:0000259" key="1">
    <source>
        <dbReference type="Pfam" id="PF21880"/>
    </source>
</evidence>
<comment type="caution">
    <text evidence="2">The sequence shown here is derived from an EMBL/GenBank/DDBJ whole genome shotgun (WGS) entry which is preliminary data.</text>
</comment>
<evidence type="ECO:0000313" key="3">
    <source>
        <dbReference type="Proteomes" id="UP000286071"/>
    </source>
</evidence>
<gene>
    <name evidence="2" type="ORF">BK659_22210</name>
</gene>
<proteinExistence type="predicted"/>
<dbReference type="OrthoDB" id="6166219at2"/>
<organism evidence="2 3">
    <name type="scientific">Pseudomonas brassicacearum</name>
    <dbReference type="NCBI Taxonomy" id="930166"/>
    <lineage>
        <taxon>Bacteria</taxon>
        <taxon>Pseudomonadati</taxon>
        <taxon>Pseudomonadota</taxon>
        <taxon>Gammaproteobacteria</taxon>
        <taxon>Pseudomonadales</taxon>
        <taxon>Pseudomonadaceae</taxon>
        <taxon>Pseudomonas</taxon>
    </lineage>
</organism>
<dbReference type="EMBL" id="MOBJ01000016">
    <property type="protein sequence ID" value="RON05327.1"/>
    <property type="molecule type" value="Genomic_DNA"/>
</dbReference>
<protein>
    <recommendedName>
        <fullName evidence="1">DUF6916 domain-containing protein</fullName>
    </recommendedName>
</protein>
<accession>A0A423H0R3</accession>
<feature type="domain" description="DUF6916" evidence="1">
    <location>
        <begin position="7"/>
        <end position="100"/>
    </location>
</feature>
<reference evidence="2 3" key="1">
    <citation type="submission" date="2016-10" db="EMBL/GenBank/DDBJ databases">
        <title>Comparative genome analysis of multiple Pseudomonas spp. focuses on biocontrol and plant growth promoting traits.</title>
        <authorList>
            <person name="Tao X.-Y."/>
            <person name="Taylor C.G."/>
        </authorList>
    </citation>
    <scope>NUCLEOTIDE SEQUENCE [LARGE SCALE GENOMIC DNA]</scope>
    <source>
        <strain evidence="2 3">48H11</strain>
    </source>
</reference>
<dbReference type="Pfam" id="PF21880">
    <property type="entry name" value="DUF6916"/>
    <property type="match status" value="1"/>
</dbReference>
<name>A0A423H0R3_9PSED</name>